<protein>
    <recommendedName>
        <fullName evidence="11">CFEM domain-containing protein</fullName>
    </recommendedName>
</protein>
<keyword evidence="5" id="KW-0325">Glycoprotein</keyword>
<sequence length="108" mass="11026">MNTKLLFSFLSLVLQALAAGLFFKPDIKNALAAAAENCPAASAMPDCAIQCIQSVAPENGCPGSNDIVCNCQNAPAIQSAARSCVLEACGLTTAMSVQSIATAICNQC</sequence>
<keyword evidence="5" id="KW-0472">Membrane</keyword>
<keyword evidence="6 10" id="KW-0732">Signal</keyword>
<keyword evidence="13" id="KW-1185">Reference proteome</keyword>
<evidence type="ECO:0000256" key="10">
    <source>
        <dbReference type="SAM" id="SignalP"/>
    </source>
</evidence>
<comment type="caution">
    <text evidence="12">The sequence shown here is derived from an EMBL/GenBank/DDBJ whole genome shotgun (WGS) entry which is preliminary data.</text>
</comment>
<comment type="caution">
    <text evidence="9">Lacks conserved residue(s) required for the propagation of feature annotation.</text>
</comment>
<evidence type="ECO:0000313" key="12">
    <source>
        <dbReference type="EMBL" id="KAK4228042.1"/>
    </source>
</evidence>
<keyword evidence="5" id="KW-0336">GPI-anchor</keyword>
<keyword evidence="8" id="KW-0449">Lipoprotein</keyword>
<evidence type="ECO:0000259" key="11">
    <source>
        <dbReference type="PROSITE" id="PS52012"/>
    </source>
</evidence>
<evidence type="ECO:0000256" key="7">
    <source>
        <dbReference type="ARBA" id="ARBA00023157"/>
    </source>
</evidence>
<feature type="binding site" description="axial binding residue" evidence="9">
    <location>
        <position position="66"/>
    </location>
    <ligand>
        <name>heme</name>
        <dbReference type="ChEBI" id="CHEBI:30413"/>
    </ligand>
    <ligandPart>
        <name>Fe</name>
        <dbReference type="ChEBI" id="CHEBI:18248"/>
    </ligandPart>
</feature>
<keyword evidence="9" id="KW-0479">Metal-binding</keyword>
<evidence type="ECO:0000256" key="3">
    <source>
        <dbReference type="ARBA" id="ARBA00010031"/>
    </source>
</evidence>
<keyword evidence="4" id="KW-0964">Secreted</keyword>
<keyword evidence="9" id="KW-0349">Heme</keyword>
<evidence type="ECO:0000256" key="6">
    <source>
        <dbReference type="ARBA" id="ARBA00022729"/>
    </source>
</evidence>
<comment type="similarity">
    <text evidence="3">Belongs to the RBT5 family.</text>
</comment>
<accession>A0AAN7BR97</accession>
<feature type="chain" id="PRO_5042929497" description="CFEM domain-containing protein" evidence="10">
    <location>
        <begin position="19"/>
        <end position="108"/>
    </location>
</feature>
<keyword evidence="9" id="KW-0408">Iron</keyword>
<dbReference type="EMBL" id="MU865323">
    <property type="protein sequence ID" value="KAK4228042.1"/>
    <property type="molecule type" value="Genomic_DNA"/>
</dbReference>
<evidence type="ECO:0000256" key="1">
    <source>
        <dbReference type="ARBA" id="ARBA00004589"/>
    </source>
</evidence>
<gene>
    <name evidence="12" type="ORF">QBC38DRAFT_362680</name>
</gene>
<dbReference type="GO" id="GO:0005576">
    <property type="term" value="C:extracellular region"/>
    <property type="evidence" value="ECO:0007669"/>
    <property type="project" value="UniProtKB-SubCell"/>
</dbReference>
<evidence type="ECO:0000313" key="13">
    <source>
        <dbReference type="Proteomes" id="UP001301958"/>
    </source>
</evidence>
<proteinExistence type="inferred from homology"/>
<feature type="non-terminal residue" evidence="12">
    <location>
        <position position="108"/>
    </location>
</feature>
<dbReference type="GO" id="GO:0098552">
    <property type="term" value="C:side of membrane"/>
    <property type="evidence" value="ECO:0007669"/>
    <property type="project" value="UniProtKB-KW"/>
</dbReference>
<organism evidence="12 13">
    <name type="scientific">Podospora fimiseda</name>
    <dbReference type="NCBI Taxonomy" id="252190"/>
    <lineage>
        <taxon>Eukaryota</taxon>
        <taxon>Fungi</taxon>
        <taxon>Dikarya</taxon>
        <taxon>Ascomycota</taxon>
        <taxon>Pezizomycotina</taxon>
        <taxon>Sordariomycetes</taxon>
        <taxon>Sordariomycetidae</taxon>
        <taxon>Sordariales</taxon>
        <taxon>Podosporaceae</taxon>
        <taxon>Podospora</taxon>
    </lineage>
</organism>
<feature type="domain" description="CFEM" evidence="11">
    <location>
        <begin position="19"/>
        <end position="108"/>
    </location>
</feature>
<dbReference type="InterPro" id="IPR008427">
    <property type="entry name" value="Extracellular_membr_CFEM_dom"/>
</dbReference>
<dbReference type="Pfam" id="PF05730">
    <property type="entry name" value="CFEM"/>
    <property type="match status" value="1"/>
</dbReference>
<evidence type="ECO:0000256" key="9">
    <source>
        <dbReference type="PROSITE-ProRule" id="PRU01356"/>
    </source>
</evidence>
<evidence type="ECO:0000256" key="4">
    <source>
        <dbReference type="ARBA" id="ARBA00022525"/>
    </source>
</evidence>
<evidence type="ECO:0000256" key="8">
    <source>
        <dbReference type="ARBA" id="ARBA00023288"/>
    </source>
</evidence>
<keyword evidence="7" id="KW-1015">Disulfide bond</keyword>
<reference evidence="12" key="2">
    <citation type="submission" date="2023-05" db="EMBL/GenBank/DDBJ databases">
        <authorList>
            <consortium name="Lawrence Berkeley National Laboratory"/>
            <person name="Steindorff A."/>
            <person name="Hensen N."/>
            <person name="Bonometti L."/>
            <person name="Westerberg I."/>
            <person name="Brannstrom I.O."/>
            <person name="Guillou S."/>
            <person name="Cros-Aarteil S."/>
            <person name="Calhoun S."/>
            <person name="Haridas S."/>
            <person name="Kuo A."/>
            <person name="Mondo S."/>
            <person name="Pangilinan J."/>
            <person name="Riley R."/>
            <person name="Labutti K."/>
            <person name="Andreopoulos B."/>
            <person name="Lipzen A."/>
            <person name="Chen C."/>
            <person name="Yanf M."/>
            <person name="Daum C."/>
            <person name="Ng V."/>
            <person name="Clum A."/>
            <person name="Ohm R."/>
            <person name="Martin F."/>
            <person name="Silar P."/>
            <person name="Natvig D."/>
            <person name="Lalanne C."/>
            <person name="Gautier V."/>
            <person name="Ament-Velasquez S.L."/>
            <person name="Kruys A."/>
            <person name="Hutchinson M.I."/>
            <person name="Powell A.J."/>
            <person name="Barry K."/>
            <person name="Miller A.N."/>
            <person name="Grigoriev I.V."/>
            <person name="Debuchy R."/>
            <person name="Gladieux P."/>
            <person name="Thoren M.H."/>
            <person name="Johannesson H."/>
        </authorList>
    </citation>
    <scope>NUCLEOTIDE SEQUENCE</scope>
    <source>
        <strain evidence="12">CBS 990.96</strain>
    </source>
</reference>
<evidence type="ECO:0000256" key="2">
    <source>
        <dbReference type="ARBA" id="ARBA00004613"/>
    </source>
</evidence>
<dbReference type="SMART" id="SM00747">
    <property type="entry name" value="CFEM"/>
    <property type="match status" value="1"/>
</dbReference>
<feature type="signal peptide" evidence="10">
    <location>
        <begin position="1"/>
        <end position="18"/>
    </location>
</feature>
<dbReference type="Proteomes" id="UP001301958">
    <property type="component" value="Unassembled WGS sequence"/>
</dbReference>
<name>A0AAN7BR97_9PEZI</name>
<comment type="subcellular location">
    <subcellularLocation>
        <location evidence="1">Membrane</location>
        <topology evidence="1">Lipid-anchor</topology>
        <topology evidence="1">GPI-anchor</topology>
    </subcellularLocation>
    <subcellularLocation>
        <location evidence="2">Secreted</location>
    </subcellularLocation>
</comment>
<evidence type="ECO:0000256" key="5">
    <source>
        <dbReference type="ARBA" id="ARBA00022622"/>
    </source>
</evidence>
<dbReference type="GO" id="GO:0046872">
    <property type="term" value="F:metal ion binding"/>
    <property type="evidence" value="ECO:0007669"/>
    <property type="project" value="UniProtKB-UniRule"/>
</dbReference>
<dbReference type="AlphaFoldDB" id="A0AAN7BR97"/>
<dbReference type="PROSITE" id="PS52012">
    <property type="entry name" value="CFEM"/>
    <property type="match status" value="1"/>
</dbReference>
<reference evidence="12" key="1">
    <citation type="journal article" date="2023" name="Mol. Phylogenet. Evol.">
        <title>Genome-scale phylogeny and comparative genomics of the fungal order Sordariales.</title>
        <authorList>
            <person name="Hensen N."/>
            <person name="Bonometti L."/>
            <person name="Westerberg I."/>
            <person name="Brannstrom I.O."/>
            <person name="Guillou S."/>
            <person name="Cros-Aarteil S."/>
            <person name="Calhoun S."/>
            <person name="Haridas S."/>
            <person name="Kuo A."/>
            <person name="Mondo S."/>
            <person name="Pangilinan J."/>
            <person name="Riley R."/>
            <person name="LaButti K."/>
            <person name="Andreopoulos B."/>
            <person name="Lipzen A."/>
            <person name="Chen C."/>
            <person name="Yan M."/>
            <person name="Daum C."/>
            <person name="Ng V."/>
            <person name="Clum A."/>
            <person name="Steindorff A."/>
            <person name="Ohm R.A."/>
            <person name="Martin F."/>
            <person name="Silar P."/>
            <person name="Natvig D.O."/>
            <person name="Lalanne C."/>
            <person name="Gautier V."/>
            <person name="Ament-Velasquez S.L."/>
            <person name="Kruys A."/>
            <person name="Hutchinson M.I."/>
            <person name="Powell A.J."/>
            <person name="Barry K."/>
            <person name="Miller A.N."/>
            <person name="Grigoriev I.V."/>
            <person name="Debuchy R."/>
            <person name="Gladieux P."/>
            <person name="Hiltunen Thoren M."/>
            <person name="Johannesson H."/>
        </authorList>
    </citation>
    <scope>NUCLEOTIDE SEQUENCE</scope>
    <source>
        <strain evidence="12">CBS 990.96</strain>
    </source>
</reference>